<dbReference type="OrthoDB" id="9836575at2"/>
<comment type="caution">
    <text evidence="1">The sequence shown here is derived from an EMBL/GenBank/DDBJ whole genome shotgun (WGS) entry which is preliminary data.</text>
</comment>
<dbReference type="Proteomes" id="UP000190750">
    <property type="component" value="Unassembled WGS sequence"/>
</dbReference>
<name>A0A1T1AP97_RHOFE</name>
<dbReference type="AlphaFoldDB" id="A0A1T1AP97"/>
<accession>A0A1T1AP97</accession>
<organism evidence="1 2">
    <name type="scientific">Rhodoferax fermentans</name>
    <dbReference type="NCBI Taxonomy" id="28066"/>
    <lineage>
        <taxon>Bacteria</taxon>
        <taxon>Pseudomonadati</taxon>
        <taxon>Pseudomonadota</taxon>
        <taxon>Betaproteobacteria</taxon>
        <taxon>Burkholderiales</taxon>
        <taxon>Comamonadaceae</taxon>
        <taxon>Rhodoferax</taxon>
    </lineage>
</organism>
<protein>
    <submittedName>
        <fullName evidence="1">Uncharacterized protein</fullName>
    </submittedName>
</protein>
<proteinExistence type="predicted"/>
<keyword evidence="2" id="KW-1185">Reference proteome</keyword>
<evidence type="ECO:0000313" key="1">
    <source>
        <dbReference type="EMBL" id="OOV05835.1"/>
    </source>
</evidence>
<dbReference type="STRING" id="28066.RF819_03125"/>
<dbReference type="EMBL" id="MTJN01000002">
    <property type="protein sequence ID" value="OOV05835.1"/>
    <property type="molecule type" value="Genomic_DNA"/>
</dbReference>
<reference evidence="1 2" key="1">
    <citation type="submission" date="2017-01" db="EMBL/GenBank/DDBJ databases">
        <title>Genome sequencing of Rhodoferax fermentans JCM 7819.</title>
        <authorList>
            <person name="Kim Y.J."/>
            <person name="Farh M.E.-A."/>
            <person name="Yang D.-C."/>
        </authorList>
    </citation>
    <scope>NUCLEOTIDE SEQUENCE [LARGE SCALE GENOMIC DNA]</scope>
    <source>
        <strain evidence="1 2">JCM 7819</strain>
    </source>
</reference>
<evidence type="ECO:0000313" key="2">
    <source>
        <dbReference type="Proteomes" id="UP000190750"/>
    </source>
</evidence>
<gene>
    <name evidence="1" type="ORF">RF819_03125</name>
</gene>
<sequence>MWGYRRSRLEVRVFNPADTAETRVAGAIKQQLTEGTFSLQGGIKLVREDQYREQFSEVAMLITTAEGYPASKLAMQEVLDRYPAFAESARHLQIINESLQIIEKTKNLKTLESRAEVVRTNQTAMFDALPFPIDETARAKQKESIDQIVREAIANLPPPKPRRKKAE</sequence>
<dbReference type="RefSeq" id="WP_078363614.1">
    <property type="nucleotide sequence ID" value="NZ_MTJN01000002.1"/>
</dbReference>